<reference evidence="2" key="1">
    <citation type="journal article" date="2014" name="Int. J. Syst. Evol. Microbiol.">
        <title>Complete genome sequence of Corynebacterium casei LMG S-19264T (=DSM 44701T), isolated from a smear-ripened cheese.</title>
        <authorList>
            <consortium name="US DOE Joint Genome Institute (JGI-PGF)"/>
            <person name="Walter F."/>
            <person name="Albersmeier A."/>
            <person name="Kalinowski J."/>
            <person name="Ruckert C."/>
        </authorList>
    </citation>
    <scope>NUCLEOTIDE SEQUENCE</scope>
    <source>
        <strain evidence="2">KCTC 12870</strain>
    </source>
</reference>
<name>A0A8J3DAP8_9BACT</name>
<comment type="caution">
    <text evidence="2">The sequence shown here is derived from an EMBL/GenBank/DDBJ whole genome shotgun (WGS) entry which is preliminary data.</text>
</comment>
<accession>A0A8J3DAP8</accession>
<protein>
    <submittedName>
        <fullName evidence="2">Uncharacterized protein</fullName>
    </submittedName>
</protein>
<evidence type="ECO:0000256" key="1">
    <source>
        <dbReference type="SAM" id="SignalP"/>
    </source>
</evidence>
<gene>
    <name evidence="2" type="ORF">GCM10007047_09770</name>
</gene>
<sequence length="148" mass="16096">MRSILAIAICLIAPLAHAAQKTAIKLDYDAAWTYSLTVTAPSEEEFFTISLLKDNQLSYDYWMDTDQAAEKTVSLTPEQVKTLTAKFADAYTAIAKSSDKKGGVIFALEKIEGQNSTTYKMVGTDASINGLLAAAKSILGNEYPFKVN</sequence>
<dbReference type="AlphaFoldDB" id="A0A8J3DAP8"/>
<feature type="chain" id="PRO_5035297212" evidence="1">
    <location>
        <begin position="19"/>
        <end position="148"/>
    </location>
</feature>
<organism evidence="2 3">
    <name type="scientific">Cerasicoccus arenae</name>
    <dbReference type="NCBI Taxonomy" id="424488"/>
    <lineage>
        <taxon>Bacteria</taxon>
        <taxon>Pseudomonadati</taxon>
        <taxon>Verrucomicrobiota</taxon>
        <taxon>Opitutia</taxon>
        <taxon>Puniceicoccales</taxon>
        <taxon>Cerasicoccaceae</taxon>
        <taxon>Cerasicoccus</taxon>
    </lineage>
</organism>
<dbReference type="RefSeq" id="WP_189512446.1">
    <property type="nucleotide sequence ID" value="NZ_BMXG01000005.1"/>
</dbReference>
<dbReference type="Proteomes" id="UP000642829">
    <property type="component" value="Unassembled WGS sequence"/>
</dbReference>
<dbReference type="EMBL" id="BMXG01000005">
    <property type="protein sequence ID" value="GHB96082.1"/>
    <property type="molecule type" value="Genomic_DNA"/>
</dbReference>
<keyword evidence="3" id="KW-1185">Reference proteome</keyword>
<proteinExistence type="predicted"/>
<feature type="signal peptide" evidence="1">
    <location>
        <begin position="1"/>
        <end position="18"/>
    </location>
</feature>
<keyword evidence="1" id="KW-0732">Signal</keyword>
<reference evidence="2" key="2">
    <citation type="submission" date="2020-09" db="EMBL/GenBank/DDBJ databases">
        <authorList>
            <person name="Sun Q."/>
            <person name="Kim S."/>
        </authorList>
    </citation>
    <scope>NUCLEOTIDE SEQUENCE</scope>
    <source>
        <strain evidence="2">KCTC 12870</strain>
    </source>
</reference>
<evidence type="ECO:0000313" key="2">
    <source>
        <dbReference type="EMBL" id="GHB96082.1"/>
    </source>
</evidence>
<evidence type="ECO:0000313" key="3">
    <source>
        <dbReference type="Proteomes" id="UP000642829"/>
    </source>
</evidence>